<dbReference type="Proteomes" id="UP000218231">
    <property type="component" value="Unassembled WGS sequence"/>
</dbReference>
<comment type="caution">
    <text evidence="1">The sequence shown here is derived from an EMBL/GenBank/DDBJ whole genome shotgun (WGS) entry which is preliminary data.</text>
</comment>
<dbReference type="OrthoDB" id="5807593at2759"/>
<accession>A0A2A2LCQ1</accession>
<dbReference type="EMBL" id="LIAE01006906">
    <property type="protein sequence ID" value="PAV83914.1"/>
    <property type="molecule type" value="Genomic_DNA"/>
</dbReference>
<dbReference type="AlphaFoldDB" id="A0A2A2LCQ1"/>
<evidence type="ECO:0000313" key="2">
    <source>
        <dbReference type="Proteomes" id="UP000218231"/>
    </source>
</evidence>
<keyword evidence="2" id="KW-1185">Reference proteome</keyword>
<proteinExistence type="predicted"/>
<evidence type="ECO:0000313" key="1">
    <source>
        <dbReference type="EMBL" id="PAV83914.1"/>
    </source>
</evidence>
<reference evidence="1 2" key="1">
    <citation type="journal article" date="2017" name="Curr. Biol.">
        <title>Genome architecture and evolution of a unichromosomal asexual nematode.</title>
        <authorList>
            <person name="Fradin H."/>
            <person name="Zegar C."/>
            <person name="Gutwein M."/>
            <person name="Lucas J."/>
            <person name="Kovtun M."/>
            <person name="Corcoran D."/>
            <person name="Baugh L.R."/>
            <person name="Kiontke K."/>
            <person name="Gunsalus K."/>
            <person name="Fitch D.H."/>
            <person name="Piano F."/>
        </authorList>
    </citation>
    <scope>NUCLEOTIDE SEQUENCE [LARGE SCALE GENOMIC DNA]</scope>
    <source>
        <strain evidence="1">PF1309</strain>
    </source>
</reference>
<name>A0A2A2LCQ1_9BILA</name>
<gene>
    <name evidence="1" type="ORF">WR25_05279</name>
</gene>
<sequence length="152" mass="18087">MIRRILEDIYGGTWGVLIIKNPNLISQEVHWTIPDHVNTDGSPAFCLVVVNRWQFNVFKTGPQDRVDRVTVEDIINNLESNFPLLLQQIMALPVLDLTIIRQSDEEVKPRPRRYTVREFDRKLAWAIEQDKLRRRRHAFNNRTRRKLIKFID</sequence>
<protein>
    <submittedName>
        <fullName evidence="1">Uncharacterized protein</fullName>
    </submittedName>
</protein>
<organism evidence="1 2">
    <name type="scientific">Diploscapter pachys</name>
    <dbReference type="NCBI Taxonomy" id="2018661"/>
    <lineage>
        <taxon>Eukaryota</taxon>
        <taxon>Metazoa</taxon>
        <taxon>Ecdysozoa</taxon>
        <taxon>Nematoda</taxon>
        <taxon>Chromadorea</taxon>
        <taxon>Rhabditida</taxon>
        <taxon>Rhabditina</taxon>
        <taxon>Rhabditomorpha</taxon>
        <taxon>Rhabditoidea</taxon>
        <taxon>Rhabditidae</taxon>
        <taxon>Diploscapter</taxon>
    </lineage>
</organism>